<feature type="region of interest" description="Disordered" evidence="1">
    <location>
        <begin position="1"/>
        <end position="70"/>
    </location>
</feature>
<feature type="compositionally biased region" description="Basic and acidic residues" evidence="1">
    <location>
        <begin position="123"/>
        <end position="137"/>
    </location>
</feature>
<feature type="region of interest" description="Disordered" evidence="1">
    <location>
        <begin position="123"/>
        <end position="192"/>
    </location>
</feature>
<protein>
    <submittedName>
        <fullName evidence="2">Uncharacterized protein</fullName>
    </submittedName>
</protein>
<evidence type="ECO:0000256" key="1">
    <source>
        <dbReference type="SAM" id="MobiDB-lite"/>
    </source>
</evidence>
<feature type="compositionally biased region" description="Polar residues" evidence="1">
    <location>
        <begin position="1"/>
        <end position="11"/>
    </location>
</feature>
<evidence type="ECO:0000313" key="2">
    <source>
        <dbReference type="EMBL" id="GLC55581.1"/>
    </source>
</evidence>
<accession>A0A9W6BQ91</accession>
<comment type="caution">
    <text evidence="2">The sequence shown here is derived from an EMBL/GenBank/DDBJ whole genome shotgun (WGS) entry which is preliminary data.</text>
</comment>
<dbReference type="AlphaFoldDB" id="A0A9W6BQ91"/>
<gene>
    <name evidence="2" type="primary">PLEST002014</name>
    <name evidence="2" type="ORF">PLESTB_001002800</name>
</gene>
<name>A0A9W6BQ91_9CHLO</name>
<organism evidence="2 3">
    <name type="scientific">Pleodorina starrii</name>
    <dbReference type="NCBI Taxonomy" id="330485"/>
    <lineage>
        <taxon>Eukaryota</taxon>
        <taxon>Viridiplantae</taxon>
        <taxon>Chlorophyta</taxon>
        <taxon>core chlorophytes</taxon>
        <taxon>Chlorophyceae</taxon>
        <taxon>CS clade</taxon>
        <taxon>Chlamydomonadales</taxon>
        <taxon>Volvocaceae</taxon>
        <taxon>Pleodorina</taxon>
    </lineage>
</organism>
<evidence type="ECO:0000313" key="3">
    <source>
        <dbReference type="Proteomes" id="UP001165080"/>
    </source>
</evidence>
<reference evidence="2 3" key="1">
    <citation type="journal article" date="2023" name="Commun. Biol.">
        <title>Reorganization of the ancestral sex-determining regions during the evolution of trioecy in Pleodorina starrii.</title>
        <authorList>
            <person name="Takahashi K."/>
            <person name="Suzuki S."/>
            <person name="Kawai-Toyooka H."/>
            <person name="Yamamoto K."/>
            <person name="Hamaji T."/>
            <person name="Ootsuki R."/>
            <person name="Yamaguchi H."/>
            <person name="Kawachi M."/>
            <person name="Higashiyama T."/>
            <person name="Nozaki H."/>
        </authorList>
    </citation>
    <scope>NUCLEOTIDE SEQUENCE [LARGE SCALE GENOMIC DNA]</scope>
    <source>
        <strain evidence="2 3">NIES-4479</strain>
    </source>
</reference>
<feature type="compositionally biased region" description="Acidic residues" evidence="1">
    <location>
        <begin position="160"/>
        <end position="192"/>
    </location>
</feature>
<dbReference type="EMBL" id="BRXU01000013">
    <property type="protein sequence ID" value="GLC55581.1"/>
    <property type="molecule type" value="Genomic_DNA"/>
</dbReference>
<dbReference type="Proteomes" id="UP001165080">
    <property type="component" value="Unassembled WGS sequence"/>
</dbReference>
<sequence>MESTMTQTWATAQDVPNLPAETPKTSTSTSFHRDQEAALQPAEQPSQEAAPEQLSLQASAEQPATNEQPTVAQLKVIYEEEARSPGPYLDSVQTCAVDVQMDSVEESVEAGSCDLRSLRQLEREVEEAVPKEGKAEPSELCSPVVRSPEITERQLPVPDNNDDDLSDDGDDLSDEDDDDDLSDDHEEYEDQENDLVAAMSGLKVATPKTNAPVPLRGLPVPQGQHIRFHDDDAASESPKRTVLRGLPVATGTHKRFD</sequence>
<feature type="region of interest" description="Disordered" evidence="1">
    <location>
        <begin position="231"/>
        <end position="257"/>
    </location>
</feature>
<proteinExistence type="predicted"/>
<keyword evidence="3" id="KW-1185">Reference proteome</keyword>
<feature type="compositionally biased region" description="Polar residues" evidence="1">
    <location>
        <begin position="54"/>
        <end position="70"/>
    </location>
</feature>